<feature type="compositionally biased region" description="Basic and acidic residues" evidence="1">
    <location>
        <begin position="523"/>
        <end position="534"/>
    </location>
</feature>
<dbReference type="PANTHER" id="PTHR10151">
    <property type="entry name" value="ECTONUCLEOTIDE PYROPHOSPHATASE/PHOSPHODIESTERASE"/>
    <property type="match status" value="1"/>
</dbReference>
<evidence type="ECO:0000256" key="2">
    <source>
        <dbReference type="SAM" id="Phobius"/>
    </source>
</evidence>
<reference evidence="4" key="1">
    <citation type="submission" date="2021-02" db="EMBL/GenBank/DDBJ databases">
        <authorList>
            <person name="Nowell W R."/>
        </authorList>
    </citation>
    <scope>NUCLEOTIDE SEQUENCE</scope>
</reference>
<name>A0A8S2HML9_9BILA</name>
<protein>
    <submittedName>
        <fullName evidence="4">Uncharacterized protein</fullName>
    </submittedName>
</protein>
<dbReference type="Proteomes" id="UP000677228">
    <property type="component" value="Unassembled WGS sequence"/>
</dbReference>
<dbReference type="CDD" id="cd16018">
    <property type="entry name" value="Enpp"/>
    <property type="match status" value="1"/>
</dbReference>
<keyword evidence="2" id="KW-1133">Transmembrane helix</keyword>
<dbReference type="PANTHER" id="PTHR10151:SF120">
    <property type="entry name" value="BIS(5'-ADENOSYL)-TRIPHOSPHATASE"/>
    <property type="match status" value="1"/>
</dbReference>
<evidence type="ECO:0000313" key="4">
    <source>
        <dbReference type="EMBL" id="CAF3659540.1"/>
    </source>
</evidence>
<keyword evidence="2" id="KW-0472">Membrane</keyword>
<dbReference type="InterPro" id="IPR017850">
    <property type="entry name" value="Alkaline_phosphatase_core_sf"/>
</dbReference>
<sequence>MMYQRLGELVNNICIDAILLVLCTSTLIAEVECRKTSPPLLLLVSFDGFRYDYPDMYSLENFHLLNNIGVRAQSISAFATTTFPNHFTMITGVYQETHGIISNNMYDPVMKSVFKVETMNDTRWWSQNSLLETIWKTNEVENINERKSGVIGWPVSLETPINGHRPSKYEVFEKKRQFKEIIDTMISWFLDEKEPINFGSIYYREPDAVGHRYGPNSKEVNVTVHECDELLGYLMNKINTSDLLKNDLNVIIASDHGMEQVNGINNLTYIDDYVNTSLFHYYGTVTVISIFPHADNDTDVIYENLTKIPHSVVYKKNDIPDNYHYKNNIRIGPILLVADGGFEILSRPVSKNISDGSFDGNITSNFDRTKTHGNHGYDNSLKTMRSIFYAYGPQFRKNFTSSIPFYNVDLYSLMCIILDIKNIRQTNGSFNNIKDFLLDQSKINSKIFGQSSIFSFASSLPTIVLVAILLSLIMGVVWSIITCRYAPRPIHVESVTTTIPHRYQLLSTNDNEHHQKQQQNTDNKTREFLGDNEL</sequence>
<accession>A0A8S2HML9</accession>
<dbReference type="Gene3D" id="3.40.720.10">
    <property type="entry name" value="Alkaline Phosphatase, subunit A"/>
    <property type="match status" value="1"/>
</dbReference>
<proteinExistence type="predicted"/>
<dbReference type="Pfam" id="PF01663">
    <property type="entry name" value="Phosphodiest"/>
    <property type="match status" value="1"/>
</dbReference>
<dbReference type="GO" id="GO:0016787">
    <property type="term" value="F:hydrolase activity"/>
    <property type="evidence" value="ECO:0007669"/>
    <property type="project" value="UniProtKB-ARBA"/>
</dbReference>
<evidence type="ECO:0000313" key="3">
    <source>
        <dbReference type="EMBL" id="CAF0875025.1"/>
    </source>
</evidence>
<feature type="transmembrane region" description="Helical" evidence="2">
    <location>
        <begin position="460"/>
        <end position="481"/>
    </location>
</feature>
<keyword evidence="2" id="KW-0812">Transmembrane</keyword>
<dbReference type="EMBL" id="CAJNOK010002787">
    <property type="protein sequence ID" value="CAF0875025.1"/>
    <property type="molecule type" value="Genomic_DNA"/>
</dbReference>
<gene>
    <name evidence="3" type="ORF">OVA965_LOCUS8327</name>
    <name evidence="4" type="ORF">TMI583_LOCUS8323</name>
</gene>
<evidence type="ECO:0000256" key="1">
    <source>
        <dbReference type="SAM" id="MobiDB-lite"/>
    </source>
</evidence>
<dbReference type="Proteomes" id="UP000682733">
    <property type="component" value="Unassembled WGS sequence"/>
</dbReference>
<dbReference type="SUPFAM" id="SSF53649">
    <property type="entry name" value="Alkaline phosphatase-like"/>
    <property type="match status" value="1"/>
</dbReference>
<dbReference type="InterPro" id="IPR002591">
    <property type="entry name" value="Phosphodiest/P_Trfase"/>
</dbReference>
<dbReference type="Gene3D" id="3.30.1360.180">
    <property type="match status" value="1"/>
</dbReference>
<organism evidence="4 5">
    <name type="scientific">Didymodactylos carnosus</name>
    <dbReference type="NCBI Taxonomy" id="1234261"/>
    <lineage>
        <taxon>Eukaryota</taxon>
        <taxon>Metazoa</taxon>
        <taxon>Spiralia</taxon>
        <taxon>Gnathifera</taxon>
        <taxon>Rotifera</taxon>
        <taxon>Eurotatoria</taxon>
        <taxon>Bdelloidea</taxon>
        <taxon>Philodinida</taxon>
        <taxon>Philodinidae</taxon>
        <taxon>Didymodactylos</taxon>
    </lineage>
</organism>
<comment type="caution">
    <text evidence="4">The sequence shown here is derived from an EMBL/GenBank/DDBJ whole genome shotgun (WGS) entry which is preliminary data.</text>
</comment>
<dbReference type="AlphaFoldDB" id="A0A8S2HML9"/>
<dbReference type="EMBL" id="CAJOBA010002788">
    <property type="protein sequence ID" value="CAF3659540.1"/>
    <property type="molecule type" value="Genomic_DNA"/>
</dbReference>
<evidence type="ECO:0000313" key="5">
    <source>
        <dbReference type="Proteomes" id="UP000682733"/>
    </source>
</evidence>
<feature type="region of interest" description="Disordered" evidence="1">
    <location>
        <begin position="510"/>
        <end position="534"/>
    </location>
</feature>